<dbReference type="PANTHER" id="PTHR48081">
    <property type="entry name" value="AB HYDROLASE SUPERFAMILY PROTEIN C4A8.06C"/>
    <property type="match status" value="1"/>
</dbReference>
<dbReference type="OrthoDB" id="408631at2759"/>
<keyword evidence="1" id="KW-0378">Hydrolase</keyword>
<evidence type="ECO:0000259" key="2">
    <source>
        <dbReference type="Pfam" id="PF07859"/>
    </source>
</evidence>
<dbReference type="InterPro" id="IPR050300">
    <property type="entry name" value="GDXG_lipolytic_enzyme"/>
</dbReference>
<organism evidence="3 4">
    <name type="scientific">Ceriporiopsis subvermispora (strain B)</name>
    <name type="common">White-rot fungus</name>
    <name type="synonym">Gelatoporia subvermispora</name>
    <dbReference type="NCBI Taxonomy" id="914234"/>
    <lineage>
        <taxon>Eukaryota</taxon>
        <taxon>Fungi</taxon>
        <taxon>Dikarya</taxon>
        <taxon>Basidiomycota</taxon>
        <taxon>Agaricomycotina</taxon>
        <taxon>Agaricomycetes</taxon>
        <taxon>Polyporales</taxon>
        <taxon>Gelatoporiaceae</taxon>
        <taxon>Gelatoporia</taxon>
    </lineage>
</organism>
<dbReference type="HOGENOM" id="CLU_012494_6_3_1"/>
<evidence type="ECO:0000313" key="4">
    <source>
        <dbReference type="Proteomes" id="UP000016930"/>
    </source>
</evidence>
<dbReference type="ESTHER" id="cers8-m2qvb2">
    <property type="family name" value="Hormone-sensitive_lipase_like"/>
</dbReference>
<dbReference type="Pfam" id="PF07859">
    <property type="entry name" value="Abhydrolase_3"/>
    <property type="match status" value="1"/>
</dbReference>
<dbReference type="EMBL" id="KB445799">
    <property type="protein sequence ID" value="EMD36025.1"/>
    <property type="molecule type" value="Genomic_DNA"/>
</dbReference>
<dbReference type="PANTHER" id="PTHR48081:SF8">
    <property type="entry name" value="ALPHA_BETA HYDROLASE FOLD-3 DOMAIN-CONTAINING PROTEIN-RELATED"/>
    <property type="match status" value="1"/>
</dbReference>
<protein>
    <recommendedName>
        <fullName evidence="2">Alpha/beta hydrolase fold-3 domain-containing protein</fullName>
    </recommendedName>
</protein>
<proteinExistence type="predicted"/>
<sequence>MSLDRNALAFPDPEVAAILENVNSFGSGANDLEQARANFYAGVVIPAIKAAEPHVPPESEYSVRYHRIAVKGGEISVQCFIPTPTGQVNKTFPLLIYYHGGAWVFGGLEQDDPFLRALCVHVQMTIVNVDYRLAPEHPYPAAVNDSYTAIKWAVENASALSVDLSKGFIIGGLSAGGNLAAIMVHRAQSDPFFNGRKITGQFLQIPATCHPDAYPEKYKSELVSFDTVGDERLLAKSHMVAAYGMYRAPPADPECSPLLYPSHAGLPPTFLQVCGIDPLRDEGIIYERVLREDGVKTKIEIYPGVGHAFHAHAPETKSGKKFGQDVVLGFQWLLQGA</sequence>
<dbReference type="AlphaFoldDB" id="M2QVB2"/>
<dbReference type="GO" id="GO:0016787">
    <property type="term" value="F:hydrolase activity"/>
    <property type="evidence" value="ECO:0007669"/>
    <property type="project" value="UniProtKB-KW"/>
</dbReference>
<dbReference type="Gene3D" id="3.40.50.1820">
    <property type="entry name" value="alpha/beta hydrolase"/>
    <property type="match status" value="1"/>
</dbReference>
<keyword evidence="4" id="KW-1185">Reference proteome</keyword>
<accession>M2QVB2</accession>
<dbReference type="InterPro" id="IPR013094">
    <property type="entry name" value="AB_hydrolase_3"/>
</dbReference>
<feature type="domain" description="Alpha/beta hydrolase fold-3" evidence="2">
    <location>
        <begin position="95"/>
        <end position="310"/>
    </location>
</feature>
<gene>
    <name evidence="3" type="ORF">CERSUDRAFT_115950</name>
</gene>
<dbReference type="InterPro" id="IPR029058">
    <property type="entry name" value="AB_hydrolase_fold"/>
</dbReference>
<evidence type="ECO:0000313" key="3">
    <source>
        <dbReference type="EMBL" id="EMD36025.1"/>
    </source>
</evidence>
<dbReference type="Proteomes" id="UP000016930">
    <property type="component" value="Unassembled WGS sequence"/>
</dbReference>
<evidence type="ECO:0000256" key="1">
    <source>
        <dbReference type="ARBA" id="ARBA00022801"/>
    </source>
</evidence>
<name>M2QVB2_CERS8</name>
<reference evidence="3 4" key="1">
    <citation type="journal article" date="2012" name="Proc. Natl. Acad. Sci. U.S.A.">
        <title>Comparative genomics of Ceriporiopsis subvermispora and Phanerochaete chrysosporium provide insight into selective ligninolysis.</title>
        <authorList>
            <person name="Fernandez-Fueyo E."/>
            <person name="Ruiz-Duenas F.J."/>
            <person name="Ferreira P."/>
            <person name="Floudas D."/>
            <person name="Hibbett D.S."/>
            <person name="Canessa P."/>
            <person name="Larrondo L.F."/>
            <person name="James T.Y."/>
            <person name="Seelenfreund D."/>
            <person name="Lobos S."/>
            <person name="Polanco R."/>
            <person name="Tello M."/>
            <person name="Honda Y."/>
            <person name="Watanabe T."/>
            <person name="Watanabe T."/>
            <person name="Ryu J.S."/>
            <person name="Kubicek C.P."/>
            <person name="Schmoll M."/>
            <person name="Gaskell J."/>
            <person name="Hammel K.E."/>
            <person name="St John F.J."/>
            <person name="Vanden Wymelenberg A."/>
            <person name="Sabat G."/>
            <person name="Splinter BonDurant S."/>
            <person name="Syed K."/>
            <person name="Yadav J.S."/>
            <person name="Doddapaneni H."/>
            <person name="Subramanian V."/>
            <person name="Lavin J.L."/>
            <person name="Oguiza J.A."/>
            <person name="Perez G."/>
            <person name="Pisabarro A.G."/>
            <person name="Ramirez L."/>
            <person name="Santoyo F."/>
            <person name="Master E."/>
            <person name="Coutinho P.M."/>
            <person name="Henrissat B."/>
            <person name="Lombard V."/>
            <person name="Magnuson J.K."/>
            <person name="Kuees U."/>
            <person name="Hori C."/>
            <person name="Igarashi K."/>
            <person name="Samejima M."/>
            <person name="Held B.W."/>
            <person name="Barry K.W."/>
            <person name="LaButti K.M."/>
            <person name="Lapidus A."/>
            <person name="Lindquist E.A."/>
            <person name="Lucas S.M."/>
            <person name="Riley R."/>
            <person name="Salamov A.A."/>
            <person name="Hoffmeister D."/>
            <person name="Schwenk D."/>
            <person name="Hadar Y."/>
            <person name="Yarden O."/>
            <person name="de Vries R.P."/>
            <person name="Wiebenga A."/>
            <person name="Stenlid J."/>
            <person name="Eastwood D."/>
            <person name="Grigoriev I.V."/>
            <person name="Berka R.M."/>
            <person name="Blanchette R.A."/>
            <person name="Kersten P."/>
            <person name="Martinez A.T."/>
            <person name="Vicuna R."/>
            <person name="Cullen D."/>
        </authorList>
    </citation>
    <scope>NUCLEOTIDE SEQUENCE [LARGE SCALE GENOMIC DNA]</scope>
    <source>
        <strain evidence="3 4">B</strain>
    </source>
</reference>
<dbReference type="STRING" id="914234.M2QVB2"/>
<dbReference type="SUPFAM" id="SSF53474">
    <property type="entry name" value="alpha/beta-Hydrolases"/>
    <property type="match status" value="1"/>
</dbReference>